<dbReference type="Proteomes" id="UP001218218">
    <property type="component" value="Unassembled WGS sequence"/>
</dbReference>
<accession>A0AAD7AHF8</accession>
<keyword evidence="3" id="KW-1185">Reference proteome</keyword>
<comment type="caution">
    <text evidence="2">The sequence shown here is derived from an EMBL/GenBank/DDBJ whole genome shotgun (WGS) entry which is preliminary data.</text>
</comment>
<evidence type="ECO:0000313" key="2">
    <source>
        <dbReference type="EMBL" id="KAJ7359106.1"/>
    </source>
</evidence>
<feature type="region of interest" description="Disordered" evidence="1">
    <location>
        <begin position="1"/>
        <end position="20"/>
    </location>
</feature>
<organism evidence="2 3">
    <name type="scientific">Mycena albidolilacea</name>
    <dbReference type="NCBI Taxonomy" id="1033008"/>
    <lineage>
        <taxon>Eukaryota</taxon>
        <taxon>Fungi</taxon>
        <taxon>Dikarya</taxon>
        <taxon>Basidiomycota</taxon>
        <taxon>Agaricomycotina</taxon>
        <taxon>Agaricomycetes</taxon>
        <taxon>Agaricomycetidae</taxon>
        <taxon>Agaricales</taxon>
        <taxon>Marasmiineae</taxon>
        <taxon>Mycenaceae</taxon>
        <taxon>Mycena</taxon>
    </lineage>
</organism>
<reference evidence="2" key="1">
    <citation type="submission" date="2023-03" db="EMBL/GenBank/DDBJ databases">
        <title>Massive genome expansion in bonnet fungi (Mycena s.s.) driven by repeated elements and novel gene families across ecological guilds.</title>
        <authorList>
            <consortium name="Lawrence Berkeley National Laboratory"/>
            <person name="Harder C.B."/>
            <person name="Miyauchi S."/>
            <person name="Viragh M."/>
            <person name="Kuo A."/>
            <person name="Thoen E."/>
            <person name="Andreopoulos B."/>
            <person name="Lu D."/>
            <person name="Skrede I."/>
            <person name="Drula E."/>
            <person name="Henrissat B."/>
            <person name="Morin E."/>
            <person name="Kohler A."/>
            <person name="Barry K."/>
            <person name="LaButti K."/>
            <person name="Morin E."/>
            <person name="Salamov A."/>
            <person name="Lipzen A."/>
            <person name="Mereny Z."/>
            <person name="Hegedus B."/>
            <person name="Baldrian P."/>
            <person name="Stursova M."/>
            <person name="Weitz H."/>
            <person name="Taylor A."/>
            <person name="Grigoriev I.V."/>
            <person name="Nagy L.G."/>
            <person name="Martin F."/>
            <person name="Kauserud H."/>
        </authorList>
    </citation>
    <scope>NUCLEOTIDE SEQUENCE</scope>
    <source>
        <strain evidence="2">CBHHK002</strain>
    </source>
</reference>
<sequence length="170" mass="18756">MSHTFISSRRRAALPPSRPHSPRTRTLFLLLLFNSESRSAMSHTNNIVKRAIFGYIESPAFAPAPFPSVDTEDWDALINNEKSRHAMAGMIQLIRELLLSAELWKKILGKIDVLGGLHAIVGRLWHSPGVKAYAVVDWVLSILGPLATVALAAYRAKPGPHGQASEWENA</sequence>
<dbReference type="AlphaFoldDB" id="A0AAD7AHF8"/>
<proteinExistence type="predicted"/>
<dbReference type="EMBL" id="JARIHO010000006">
    <property type="protein sequence ID" value="KAJ7359106.1"/>
    <property type="molecule type" value="Genomic_DNA"/>
</dbReference>
<gene>
    <name evidence="2" type="ORF">DFH08DRAFT_1037314</name>
</gene>
<evidence type="ECO:0000313" key="3">
    <source>
        <dbReference type="Proteomes" id="UP001218218"/>
    </source>
</evidence>
<name>A0AAD7AHF8_9AGAR</name>
<evidence type="ECO:0000256" key="1">
    <source>
        <dbReference type="SAM" id="MobiDB-lite"/>
    </source>
</evidence>
<protein>
    <submittedName>
        <fullName evidence="2">Uncharacterized protein</fullName>
    </submittedName>
</protein>